<keyword evidence="2" id="KW-1133">Transmembrane helix</keyword>
<gene>
    <name evidence="3" type="ORF">H8A87_05845</name>
</gene>
<feature type="transmembrane region" description="Helical" evidence="2">
    <location>
        <begin position="170"/>
        <end position="191"/>
    </location>
</feature>
<keyword evidence="2" id="KW-0472">Membrane</keyword>
<keyword evidence="4" id="KW-1185">Reference proteome</keyword>
<dbReference type="InterPro" id="IPR004704">
    <property type="entry name" value="PTS_IID_man"/>
</dbReference>
<protein>
    <submittedName>
        <fullName evidence="3">PTS system mannose/fructose/sorbose family transporter subunit IID</fullName>
    </submittedName>
</protein>
<comment type="caution">
    <text evidence="3">The sequence shown here is derived from an EMBL/GenBank/DDBJ whole genome shotgun (WGS) entry which is preliminary data.</text>
</comment>
<dbReference type="PROSITE" id="PS51108">
    <property type="entry name" value="PTS_EIID"/>
    <property type="match status" value="1"/>
</dbReference>
<feature type="transmembrane region" description="Helical" evidence="2">
    <location>
        <begin position="212"/>
        <end position="233"/>
    </location>
</feature>
<evidence type="ECO:0000313" key="4">
    <source>
        <dbReference type="Proteomes" id="UP000696184"/>
    </source>
</evidence>
<accession>A0ABS0U5L4</accession>
<sequence length="301" mass="33095">MVSNQSDKASDSFMAKKEERNREPTLASPQTEQDEYVDSTPSPELTKRDINKMAWRSLLLQASFNYERMQSGGWLYTLLPGLRKIHKEPEDLRNSMKMHMEFINVHPFDITFLSGLVLAMERAKEKISTIRAVKVALMGPLGGIGDALFWLTWLPICAGIGASLAMQGSLFGPIIFLLMFNIVHFTVRFGLAHYGYQAGTNAIAMLKKHTKNISHAASIVGMTVIGALVASYVHLSTPLVIQAGEAKIALQTGVLDKLMPNLLPLCFTLLVYGLMKRGISPVKLIGITVVSGIAGKFIGFL</sequence>
<reference evidence="3 4" key="1">
    <citation type="submission" date="2020-08" db="EMBL/GenBank/DDBJ databases">
        <title>Description of Xenorhabdus lircayensis sp. nov., the symbiotic bacterium associated with the entomopathogenic nematode Steirnernema unicornum.</title>
        <authorList>
            <person name="Castaneda-Alvarez C."/>
            <person name="Prodan S."/>
            <person name="Zamorano A."/>
            <person name="San-Blas E."/>
            <person name="Aballay E."/>
        </authorList>
    </citation>
    <scope>NUCLEOTIDE SEQUENCE [LARGE SCALE GENOMIC DNA]</scope>
    <source>
        <strain evidence="3 4">VLS</strain>
    </source>
</reference>
<dbReference type="EMBL" id="JACOII010000024">
    <property type="protein sequence ID" value="MBI6548258.1"/>
    <property type="molecule type" value="Genomic_DNA"/>
</dbReference>
<dbReference type="PANTHER" id="PTHR32502">
    <property type="entry name" value="N-ACETYLGALACTOSAMINE PERMEASE II COMPONENT-RELATED"/>
    <property type="match status" value="1"/>
</dbReference>
<feature type="region of interest" description="Disordered" evidence="1">
    <location>
        <begin position="1"/>
        <end position="45"/>
    </location>
</feature>
<feature type="compositionally biased region" description="Basic and acidic residues" evidence="1">
    <location>
        <begin position="8"/>
        <end position="23"/>
    </location>
</feature>
<name>A0ABS0U5L4_9GAMM</name>
<dbReference type="InterPro" id="IPR050303">
    <property type="entry name" value="GatZ_KbaZ_carbometab"/>
</dbReference>
<dbReference type="Proteomes" id="UP000696184">
    <property type="component" value="Unassembled WGS sequence"/>
</dbReference>
<feature type="transmembrane region" description="Helical" evidence="2">
    <location>
        <begin position="282"/>
        <end position="300"/>
    </location>
</feature>
<evidence type="ECO:0000313" key="3">
    <source>
        <dbReference type="EMBL" id="MBI6548258.1"/>
    </source>
</evidence>
<keyword evidence="2" id="KW-0812">Transmembrane</keyword>
<dbReference type="PANTHER" id="PTHR32502:SF23">
    <property type="entry name" value="TRANSPORT PROTEIN, PTS SYSTEM"/>
    <property type="match status" value="1"/>
</dbReference>
<proteinExistence type="predicted"/>
<evidence type="ECO:0000256" key="2">
    <source>
        <dbReference type="SAM" id="Phobius"/>
    </source>
</evidence>
<feature type="transmembrane region" description="Helical" evidence="2">
    <location>
        <begin position="141"/>
        <end position="164"/>
    </location>
</feature>
<evidence type="ECO:0000256" key="1">
    <source>
        <dbReference type="SAM" id="MobiDB-lite"/>
    </source>
</evidence>
<dbReference type="Pfam" id="PF03613">
    <property type="entry name" value="EIID-AGA"/>
    <property type="match status" value="1"/>
</dbReference>
<organism evidence="3 4">
    <name type="scientific">Xenorhabdus lircayensis</name>
    <dbReference type="NCBI Taxonomy" id="2763499"/>
    <lineage>
        <taxon>Bacteria</taxon>
        <taxon>Pseudomonadati</taxon>
        <taxon>Pseudomonadota</taxon>
        <taxon>Gammaproteobacteria</taxon>
        <taxon>Enterobacterales</taxon>
        <taxon>Morganellaceae</taxon>
        <taxon>Xenorhabdus</taxon>
    </lineage>
</organism>